<dbReference type="Proteomes" id="UP001150538">
    <property type="component" value="Unassembled WGS sequence"/>
</dbReference>
<evidence type="ECO:0000256" key="2">
    <source>
        <dbReference type="SAM" id="MobiDB-lite"/>
    </source>
</evidence>
<dbReference type="Gene3D" id="3.30.2300.10">
    <property type="entry name" value="THUMP superfamily"/>
    <property type="match status" value="1"/>
</dbReference>
<dbReference type="PANTHER" id="PTHR13452:SF10">
    <property type="entry name" value="THUMP DOMAIN-CONTAINING PROTEIN 1"/>
    <property type="match status" value="1"/>
</dbReference>
<dbReference type="EMBL" id="JANBPU010000027">
    <property type="protein sequence ID" value="KAJ1919424.1"/>
    <property type="molecule type" value="Genomic_DNA"/>
</dbReference>
<dbReference type="GO" id="GO:0006400">
    <property type="term" value="P:tRNA modification"/>
    <property type="evidence" value="ECO:0007669"/>
    <property type="project" value="InterPro"/>
</dbReference>
<feature type="compositionally biased region" description="Basic and acidic residues" evidence="2">
    <location>
        <begin position="70"/>
        <end position="92"/>
    </location>
</feature>
<dbReference type="Pfam" id="PF02926">
    <property type="entry name" value="THUMP"/>
    <property type="match status" value="1"/>
</dbReference>
<dbReference type="InterPro" id="IPR040183">
    <property type="entry name" value="THUMPD1-like"/>
</dbReference>
<dbReference type="OrthoDB" id="367221at2759"/>
<dbReference type="AlphaFoldDB" id="A0A9W8A844"/>
<name>A0A9W8A844_9FUNG</name>
<keyword evidence="5" id="KW-1185">Reference proteome</keyword>
<feature type="domain" description="THUMP" evidence="3">
    <location>
        <begin position="145"/>
        <end position="251"/>
    </location>
</feature>
<evidence type="ECO:0000313" key="5">
    <source>
        <dbReference type="Proteomes" id="UP001150538"/>
    </source>
</evidence>
<evidence type="ECO:0000259" key="3">
    <source>
        <dbReference type="PROSITE" id="PS51165"/>
    </source>
</evidence>
<dbReference type="SMART" id="SM00981">
    <property type="entry name" value="THUMP"/>
    <property type="match status" value="1"/>
</dbReference>
<dbReference type="CDD" id="cd11717">
    <property type="entry name" value="THUMP_THUMPD1_like"/>
    <property type="match status" value="1"/>
</dbReference>
<dbReference type="PANTHER" id="PTHR13452">
    <property type="entry name" value="THUMP DOMAIN CONTAINING PROTEIN 1-RELATED"/>
    <property type="match status" value="1"/>
</dbReference>
<gene>
    <name evidence="4" type="ORF">H4219_002016</name>
</gene>
<organism evidence="4 5">
    <name type="scientific">Mycoemilia scoparia</name>
    <dbReference type="NCBI Taxonomy" id="417184"/>
    <lineage>
        <taxon>Eukaryota</taxon>
        <taxon>Fungi</taxon>
        <taxon>Fungi incertae sedis</taxon>
        <taxon>Zoopagomycota</taxon>
        <taxon>Kickxellomycotina</taxon>
        <taxon>Kickxellomycetes</taxon>
        <taxon>Kickxellales</taxon>
        <taxon>Kickxellaceae</taxon>
        <taxon>Mycoemilia</taxon>
    </lineage>
</organism>
<accession>A0A9W8A844</accession>
<proteinExistence type="predicted"/>
<evidence type="ECO:0000313" key="4">
    <source>
        <dbReference type="EMBL" id="KAJ1919424.1"/>
    </source>
</evidence>
<dbReference type="PROSITE" id="PS51165">
    <property type="entry name" value="THUMP"/>
    <property type="match status" value="1"/>
</dbReference>
<dbReference type="GO" id="GO:0003723">
    <property type="term" value="F:RNA binding"/>
    <property type="evidence" value="ECO:0007669"/>
    <property type="project" value="UniProtKB-UniRule"/>
</dbReference>
<reference evidence="4" key="1">
    <citation type="submission" date="2022-07" db="EMBL/GenBank/DDBJ databases">
        <title>Phylogenomic reconstructions and comparative analyses of Kickxellomycotina fungi.</title>
        <authorList>
            <person name="Reynolds N.K."/>
            <person name="Stajich J.E."/>
            <person name="Barry K."/>
            <person name="Grigoriev I.V."/>
            <person name="Crous P."/>
            <person name="Smith M.E."/>
        </authorList>
    </citation>
    <scope>NUCLEOTIDE SEQUENCE</scope>
    <source>
        <strain evidence="4">NBRC 100468</strain>
    </source>
</reference>
<dbReference type="InterPro" id="IPR004114">
    <property type="entry name" value="THUMP_dom"/>
</dbReference>
<dbReference type="SUPFAM" id="SSF143437">
    <property type="entry name" value="THUMP domain-like"/>
    <property type="match status" value="1"/>
</dbReference>
<protein>
    <recommendedName>
        <fullName evidence="3">THUMP domain-containing protein</fullName>
    </recommendedName>
</protein>
<sequence>MGKAQGKNRSGDVKRKKTYSFDRMKRGENAFLMAPNMQGFFVTCNRGREGKAVREICDLLDEYSERLWPLEENDNKDQDNAENDKKEQREPLSIEEQIAQEIADIKSTKKKPKRFISVPVSIDCLAFIQSKPPVIPPELAQNILEDLVETGQSRTRFCSRLIPVQNTCYANLDEIVSVASKIVRPILEEEVEPSTFSLVVKVRNCEKLTRDKIIPPVAALMNDKHKVDLENAEYAVVIEVFKNICAIGLVRNYYKLKRFNLQAIAQSKIAESEADSKKSEVTTTSSN</sequence>
<feature type="region of interest" description="Disordered" evidence="2">
    <location>
        <begin position="70"/>
        <end position="93"/>
    </location>
</feature>
<keyword evidence="1" id="KW-0694">RNA-binding</keyword>
<evidence type="ECO:0000256" key="1">
    <source>
        <dbReference type="PROSITE-ProRule" id="PRU00529"/>
    </source>
</evidence>
<comment type="caution">
    <text evidence="4">The sequence shown here is derived from an EMBL/GenBank/DDBJ whole genome shotgun (WGS) entry which is preliminary data.</text>
</comment>